<feature type="region of interest" description="Disordered" evidence="2">
    <location>
        <begin position="788"/>
        <end position="965"/>
    </location>
</feature>
<organism evidence="3">
    <name type="scientific">Chromera velia CCMP2878</name>
    <dbReference type="NCBI Taxonomy" id="1169474"/>
    <lineage>
        <taxon>Eukaryota</taxon>
        <taxon>Sar</taxon>
        <taxon>Alveolata</taxon>
        <taxon>Colpodellida</taxon>
        <taxon>Chromeraceae</taxon>
        <taxon>Chromera</taxon>
    </lineage>
</organism>
<feature type="region of interest" description="Disordered" evidence="2">
    <location>
        <begin position="1757"/>
        <end position="1814"/>
    </location>
</feature>
<dbReference type="GO" id="GO:0000417">
    <property type="term" value="C:HIR complex"/>
    <property type="evidence" value="ECO:0007669"/>
    <property type="project" value="TreeGrafter"/>
</dbReference>
<feature type="compositionally biased region" description="Polar residues" evidence="2">
    <location>
        <begin position="812"/>
        <end position="834"/>
    </location>
</feature>
<dbReference type="VEuPathDB" id="CryptoDB:Cvel_12303"/>
<gene>
    <name evidence="3" type="ORF">Cvel_12303</name>
</gene>
<feature type="region of interest" description="Disordered" evidence="2">
    <location>
        <begin position="419"/>
        <end position="559"/>
    </location>
</feature>
<dbReference type="Gene3D" id="2.130.10.10">
    <property type="entry name" value="YVTN repeat-like/Quinoprotein amine dehydrogenase"/>
    <property type="match status" value="1"/>
</dbReference>
<feature type="compositionally biased region" description="Basic and acidic residues" evidence="2">
    <location>
        <begin position="850"/>
        <end position="863"/>
    </location>
</feature>
<dbReference type="PROSITE" id="PS50082">
    <property type="entry name" value="WD_REPEATS_2"/>
    <property type="match status" value="2"/>
</dbReference>
<evidence type="ECO:0000256" key="2">
    <source>
        <dbReference type="SAM" id="MobiDB-lite"/>
    </source>
</evidence>
<feature type="compositionally biased region" description="Gly residues" evidence="2">
    <location>
        <begin position="1652"/>
        <end position="1667"/>
    </location>
</feature>
<feature type="region of interest" description="Disordered" evidence="2">
    <location>
        <begin position="640"/>
        <end position="739"/>
    </location>
</feature>
<name>A0A0G4I9K4_9ALVE</name>
<feature type="region of interest" description="Disordered" evidence="2">
    <location>
        <begin position="1871"/>
        <end position="1891"/>
    </location>
</feature>
<feature type="compositionally biased region" description="Polar residues" evidence="2">
    <location>
        <begin position="897"/>
        <end position="906"/>
    </location>
</feature>
<dbReference type="InterPro" id="IPR036322">
    <property type="entry name" value="WD40_repeat_dom_sf"/>
</dbReference>
<dbReference type="InterPro" id="IPR031120">
    <property type="entry name" value="HIR1-like"/>
</dbReference>
<protein>
    <submittedName>
        <fullName evidence="3">Uncharacterized protein</fullName>
    </submittedName>
</protein>
<proteinExistence type="predicted"/>
<evidence type="ECO:0000313" key="3">
    <source>
        <dbReference type="EMBL" id="CEM53838.1"/>
    </source>
</evidence>
<feature type="compositionally biased region" description="Basic and acidic residues" evidence="2">
    <location>
        <begin position="1795"/>
        <end position="1804"/>
    </location>
</feature>
<dbReference type="GO" id="GO:0006338">
    <property type="term" value="P:chromatin remodeling"/>
    <property type="evidence" value="ECO:0007669"/>
    <property type="project" value="TreeGrafter"/>
</dbReference>
<sequence length="1918" mass="203325">MPICEKLASVSHEPEVARKGSKDNTQYASSALMSVDFQPFAGRLATAGKNIRIWAFNPKAFLLPCGTLRLGASPSPSVGLHHRNRRRGKHEKLSAFDVLCVAHLTGHEPAEVTVVRWSPDGTLLASGDTRGNVIVWYQDKRRQIVHSEKRFESGKHDLERWKQKTPFNQLHRNADVRDVAWFGDSVHFASAGFDGMISICHVNGAVLFRLEGHNSWVNGVAVDPRGELLVSQMNERRALVWHAGGWNEHEGSGSSSSSSACPPGVVRAVSGRANRMKCIADVRPPFDRSTRNPAWFLRPSWDPTGSFVCFPNGAVKGQRFAALFPRDDFDHVPLRPHGHIAPVSVVRFSPRIYRRLRPNEQRDTDSDAGVDEQTVRANAHRWVRKKKIEVDSLDASELCVMLCIVSTDGTASVWRCGVEAEEDEEKKSEAVEGGKGGESSSQGGEVREEGEEDGTPGSASGWSSPAGDVQMGDASSSSLGEWGAGGDSPVAASSFSGRDRENGEGSDVSKDRKDGGMGVGGMGERAGAASRQKQKERRMSESSKGTGKKGKERKSEKISNRTVCVGVIQDTCDELGSITDISWDHTGLVLALGGSDGAVAALWFHPEELQAVPILPEDMPTLRPPSIAALLRLRQSVNNSKPAQAAGGNNVSGPSNVGGTSGGGGGRLNVSGGTENKTVQSSGEGSSSPSAGAAAARSSAAGDVEQQQGQSGGVSSSSSSSAAAPSTAQQVSSSPSAASPAVLVTMQSILEHQRKTTTRKEPDGRRRIRPFLLPEDFFVEEERALRDACEESAQDQGPSLTAEERDALPLVLQSNLPPTSLTLNFDTVSPTEEQNGAPAPAKRTMGQWLKRPDEPLPSKRAEDVLPVSGGPNQRSPGRGPGDPRKKRPRPSEADPPSMQQPSVSSTAAAEQQAGAEQSLKATKKRKIAPVPLDQDFPPAPPPAQAEGPQQARVPAPSLLPQHPPETQHSLAAAASLSAVAAAGATAGQGLPVSFSLQQPVVSPVPRLRFLFSQQPPLAPRDKKPQRSVSLLLHKPCWKLTQHKPDDVAKAPKASGTSPLWLEASRTTKEGGGEGEEGTRLVLTRFEGDEIQEKKGWNCFFPHKEVLDVAAHSLSRVVALFLRECGGGGRAFRVSVMLLDRDSGEEIGGPVLIPSRSGGVLASSIDSTGAFLVAVTEEGQMLLWQISSVCTRRQPSRASLCLRLVPFQTATETGESSEEVDLKAQRLWEIASSSLSLSLPSTLSEGASSSVEADRVIGMSVYRQETLRLLHREKVEGLVDTGHSLQQSTVPRCEVHVLPRPFEPVPRAFVDPVGSRGPPPVLLISHPTEETRGNGDTKMVSLLAGGLWHDLPAHRRPESEAASPCLLQCLLGSRLKREGGGCEVSLSAANQTQTEGERQQSPPAQSQQDRLDPSQLTSQVETGVRLSDAEGILQLLFDTFQVVAVRQQLLLNGTSEREIQSKDKSALLKEVSKVSPHLSEIIPLIVGTAAAFEVSPGTPSAFCRTRGDAWRLCIKGGGRGGSPSGLETALFRLLVAMRRGLSLLKMTGASFEESDESHEEEGDEAGAPEVEGGKEKSRKRKSCFEWIVLHVICPVLWAVAEETGKREGVRSSSRLQTTQPVGPVAIEAARKLRVSTLASELLKTLSPEESGETPGGGGEEGVHGGAHGIAGTDPASFAVPPPAAAAGRIPMSLGAFPVFSPQPSQLPGGLVGGSPAGLSLFSPVMSVPLPQSGGFLPSVFTAPNSVFPGFEGGGIGVHGLNGDTHVKPPESVPGSQRAARSAPPAKPEPPSVRVSNPKEKEENRSGRHSCTDGPLTIEVEVIESDDEKTACGALRAGVSGSFVESSSNNNSLDAGEGAGNRGGVWMDVATESASKPQHFRAPSMDPPLPRALPVTAAGIGVGTCEKERNENACTSNGGG</sequence>
<keyword evidence="1" id="KW-0853">WD repeat</keyword>
<feature type="repeat" description="WD" evidence="1">
    <location>
        <begin position="210"/>
        <end position="241"/>
    </location>
</feature>
<dbReference type="GO" id="GO:0006351">
    <property type="term" value="P:DNA-templated transcription"/>
    <property type="evidence" value="ECO:0007669"/>
    <property type="project" value="InterPro"/>
</dbReference>
<feature type="repeat" description="WD" evidence="1">
    <location>
        <begin position="105"/>
        <end position="136"/>
    </location>
</feature>
<feature type="compositionally biased region" description="Low complexity" evidence="2">
    <location>
        <begin position="647"/>
        <end position="658"/>
    </location>
</feature>
<feature type="compositionally biased region" description="Low complexity" evidence="2">
    <location>
        <begin position="455"/>
        <end position="467"/>
    </location>
</feature>
<feature type="region of interest" description="Disordered" evidence="2">
    <location>
        <begin position="1643"/>
        <end position="1675"/>
    </location>
</feature>
<feature type="compositionally biased region" description="Low complexity" evidence="2">
    <location>
        <begin position="681"/>
        <end position="739"/>
    </location>
</feature>
<dbReference type="InterPro" id="IPR015943">
    <property type="entry name" value="WD40/YVTN_repeat-like_dom_sf"/>
</dbReference>
<evidence type="ECO:0000256" key="1">
    <source>
        <dbReference type="PROSITE-ProRule" id="PRU00221"/>
    </source>
</evidence>
<dbReference type="PANTHER" id="PTHR13831:SF0">
    <property type="entry name" value="PROTEIN HIRA"/>
    <property type="match status" value="1"/>
</dbReference>
<reference evidence="3" key="1">
    <citation type="submission" date="2014-11" db="EMBL/GenBank/DDBJ databases">
        <authorList>
            <person name="Otto D Thomas"/>
            <person name="Naeem Raeece"/>
        </authorList>
    </citation>
    <scope>NUCLEOTIDE SEQUENCE</scope>
</reference>
<dbReference type="PANTHER" id="PTHR13831">
    <property type="entry name" value="MEMBER OF THE HIR1 FAMILY OF WD-REPEAT PROTEINS"/>
    <property type="match status" value="1"/>
</dbReference>
<dbReference type="InterPro" id="IPR001680">
    <property type="entry name" value="WD40_rpt"/>
</dbReference>
<dbReference type="EMBL" id="CDMZ01005731">
    <property type="protein sequence ID" value="CEM53838.1"/>
    <property type="molecule type" value="Genomic_DNA"/>
</dbReference>
<feature type="region of interest" description="Disordered" evidence="2">
    <location>
        <begin position="1549"/>
        <end position="1574"/>
    </location>
</feature>
<accession>A0A0G4I9K4</accession>
<feature type="compositionally biased region" description="Acidic residues" evidence="2">
    <location>
        <begin position="1551"/>
        <end position="1565"/>
    </location>
</feature>
<feature type="region of interest" description="Disordered" evidence="2">
    <location>
        <begin position="1388"/>
        <end position="1418"/>
    </location>
</feature>
<feature type="compositionally biased region" description="Low complexity" evidence="2">
    <location>
        <begin position="907"/>
        <end position="917"/>
    </location>
</feature>
<dbReference type="GO" id="GO:0000785">
    <property type="term" value="C:chromatin"/>
    <property type="evidence" value="ECO:0007669"/>
    <property type="project" value="TreeGrafter"/>
</dbReference>
<dbReference type="Pfam" id="PF00400">
    <property type="entry name" value="WD40"/>
    <property type="match status" value="2"/>
</dbReference>
<feature type="region of interest" description="Disordered" evidence="2">
    <location>
        <begin position="1043"/>
        <end position="1076"/>
    </location>
</feature>
<dbReference type="GO" id="GO:0031491">
    <property type="term" value="F:nucleosome binding"/>
    <property type="evidence" value="ECO:0007669"/>
    <property type="project" value="TreeGrafter"/>
</dbReference>
<dbReference type="SMART" id="SM00320">
    <property type="entry name" value="WD40"/>
    <property type="match status" value="5"/>
</dbReference>
<dbReference type="GO" id="GO:0005634">
    <property type="term" value="C:nucleus"/>
    <property type="evidence" value="ECO:0007669"/>
    <property type="project" value="InterPro"/>
</dbReference>
<feature type="compositionally biased region" description="Basic and acidic residues" evidence="2">
    <location>
        <begin position="497"/>
        <end position="515"/>
    </location>
</feature>
<dbReference type="SUPFAM" id="SSF50978">
    <property type="entry name" value="WD40 repeat-like"/>
    <property type="match status" value="1"/>
</dbReference>